<name>A0A1I2AEC7_9BACI</name>
<comment type="similarity">
    <text evidence="11">Belongs to the COX15/CtaA family. Type 1 subfamily.</text>
</comment>
<evidence type="ECO:0000256" key="2">
    <source>
        <dbReference type="ARBA" id="ARBA00022475"/>
    </source>
</evidence>
<evidence type="ECO:0000256" key="3">
    <source>
        <dbReference type="ARBA" id="ARBA00022692"/>
    </source>
</evidence>
<comment type="subunit">
    <text evidence="11">Interacts with CtaB.</text>
</comment>
<feature type="binding site" description="axial binding residue" evidence="11">
    <location>
        <position position="278"/>
    </location>
    <ligand>
        <name>heme</name>
        <dbReference type="ChEBI" id="CHEBI:30413"/>
    </ligand>
    <ligandPart>
        <name>Fe</name>
        <dbReference type="ChEBI" id="CHEBI:18248"/>
    </ligandPart>
</feature>
<feature type="transmembrane region" description="Helical" evidence="11">
    <location>
        <begin position="160"/>
        <end position="179"/>
    </location>
</feature>
<dbReference type="OrthoDB" id="9816428at2"/>
<dbReference type="RefSeq" id="WP_091657645.1">
    <property type="nucleotide sequence ID" value="NZ_FONT01000001.1"/>
</dbReference>
<dbReference type="Proteomes" id="UP000199516">
    <property type="component" value="Unassembled WGS sequence"/>
</dbReference>
<evidence type="ECO:0000256" key="6">
    <source>
        <dbReference type="ARBA" id="ARBA00023002"/>
    </source>
</evidence>
<comment type="function">
    <text evidence="11">Catalyzes the conversion of heme O to heme A by two successive hydroxylations of the methyl group at C8. The first hydroxylation forms heme I, the second hydroxylation results in an unstable dihydroxymethyl group, which spontaneously dehydrates, resulting in the formyl group of heme A.</text>
</comment>
<accession>A0A1I2AEC7</accession>
<feature type="transmembrane region" description="Helical" evidence="11">
    <location>
        <begin position="7"/>
        <end position="25"/>
    </location>
</feature>
<evidence type="ECO:0000256" key="10">
    <source>
        <dbReference type="ARBA" id="ARBA00023157"/>
    </source>
</evidence>
<dbReference type="Pfam" id="PF02628">
    <property type="entry name" value="COX15-CtaA"/>
    <property type="match status" value="1"/>
</dbReference>
<dbReference type="EMBL" id="FONT01000001">
    <property type="protein sequence ID" value="SFE42232.1"/>
    <property type="molecule type" value="Genomic_DNA"/>
</dbReference>
<evidence type="ECO:0000256" key="1">
    <source>
        <dbReference type="ARBA" id="ARBA00004141"/>
    </source>
</evidence>
<dbReference type="InterPro" id="IPR050450">
    <property type="entry name" value="COX15/CtaA_HemeA_synthase"/>
</dbReference>
<keyword evidence="5 11" id="KW-1133">Transmembrane helix</keyword>
<dbReference type="GO" id="GO:0046872">
    <property type="term" value="F:metal ion binding"/>
    <property type="evidence" value="ECO:0007669"/>
    <property type="project" value="UniProtKB-KW"/>
</dbReference>
<dbReference type="EC" id="1.17.99.9" evidence="11"/>
<evidence type="ECO:0000313" key="12">
    <source>
        <dbReference type="EMBL" id="SFE42232.1"/>
    </source>
</evidence>
<gene>
    <name evidence="11" type="primary">ctaA</name>
    <name evidence="12" type="ORF">SAMN05192532_101813</name>
</gene>
<feature type="transmembrane region" description="Helical" evidence="11">
    <location>
        <begin position="63"/>
        <end position="80"/>
    </location>
</feature>
<dbReference type="PANTHER" id="PTHR35457">
    <property type="entry name" value="HEME A SYNTHASE"/>
    <property type="match status" value="1"/>
</dbReference>
<keyword evidence="8 11" id="KW-0350">Heme biosynthesis</keyword>
<feature type="transmembrane region" description="Helical" evidence="11">
    <location>
        <begin position="274"/>
        <end position="296"/>
    </location>
</feature>
<proteinExistence type="inferred from homology"/>
<keyword evidence="6 11" id="KW-0560">Oxidoreductase</keyword>
<dbReference type="GO" id="GO:0005886">
    <property type="term" value="C:plasma membrane"/>
    <property type="evidence" value="ECO:0007669"/>
    <property type="project" value="UniProtKB-SubCell"/>
</dbReference>
<comment type="catalytic activity">
    <reaction evidence="11">
        <text>Fe(II)-heme o + 2 A + H2O = Fe(II)-heme a + 2 AH2</text>
        <dbReference type="Rhea" id="RHEA:63388"/>
        <dbReference type="ChEBI" id="CHEBI:13193"/>
        <dbReference type="ChEBI" id="CHEBI:15377"/>
        <dbReference type="ChEBI" id="CHEBI:17499"/>
        <dbReference type="ChEBI" id="CHEBI:60530"/>
        <dbReference type="ChEBI" id="CHEBI:61715"/>
        <dbReference type="EC" id="1.17.99.9"/>
    </reaction>
</comment>
<comment type="pathway">
    <text evidence="11">Porphyrin-containing compound metabolism; heme A biosynthesis; heme A from heme O: step 1/1.</text>
</comment>
<comment type="subcellular location">
    <subcellularLocation>
        <location evidence="11">Cell membrane</location>
        <topology evidence="11">Multi-pass membrane protein</topology>
    </subcellularLocation>
    <subcellularLocation>
        <location evidence="1">Membrane</location>
        <topology evidence="1">Multi-pass membrane protein</topology>
    </subcellularLocation>
</comment>
<evidence type="ECO:0000313" key="13">
    <source>
        <dbReference type="Proteomes" id="UP000199516"/>
    </source>
</evidence>
<dbReference type="InterPro" id="IPR023755">
    <property type="entry name" value="HemeA_Synthase_type1"/>
</dbReference>
<comment type="cofactor">
    <cofactor evidence="11">
        <name>heme b</name>
        <dbReference type="ChEBI" id="CHEBI:60344"/>
    </cofactor>
</comment>
<feature type="transmembrane region" description="Helical" evidence="11">
    <location>
        <begin position="118"/>
        <end position="140"/>
    </location>
</feature>
<dbReference type="HAMAP" id="MF_01664">
    <property type="entry name" value="HemeA_synth_type1"/>
    <property type="match status" value="1"/>
</dbReference>
<keyword evidence="13" id="KW-1185">Reference proteome</keyword>
<evidence type="ECO:0000256" key="9">
    <source>
        <dbReference type="ARBA" id="ARBA00023136"/>
    </source>
</evidence>
<dbReference type="UniPathway" id="UPA00269">
    <property type="reaction ID" value="UER00713"/>
</dbReference>
<dbReference type="GO" id="GO:0120547">
    <property type="term" value="F:heme A synthase activity"/>
    <property type="evidence" value="ECO:0007669"/>
    <property type="project" value="UniProtKB-EC"/>
</dbReference>
<evidence type="ECO:0000256" key="11">
    <source>
        <dbReference type="HAMAP-Rule" id="MF_01664"/>
    </source>
</evidence>
<sequence>MNKGLKIFGLFASFGMLIVLLQGALVTKTGSADGCGATWPLCFGEFMPENPAVETIIEYSHRLWSGLMGIVIIILAIWSWKKLSHLRETKFLALMAVLFIMFQGLMGAGAVIWGNSDIVLALHFGISTISFASVVLLNVLAFEDGKRGIPAPVISKGYRLYTFIVFIYSYLVIYTGAYVKHTEATYACTGFPLCNGEIIPTMTGSLGFQTAVHFSHRVSAYLLTLMILILTIWTLRKYTHYLSLVWTSIAAVLLIIVQIVAGVSILYADTYLTPALFHALTITLLFTILAYITMIITRKPAS</sequence>
<dbReference type="PANTHER" id="PTHR35457:SF1">
    <property type="entry name" value="HEME A SYNTHASE"/>
    <property type="match status" value="1"/>
</dbReference>
<feature type="transmembrane region" description="Helical" evidence="11">
    <location>
        <begin position="92"/>
        <end position="112"/>
    </location>
</feature>
<feature type="transmembrane region" description="Helical" evidence="11">
    <location>
        <begin position="218"/>
        <end position="235"/>
    </location>
</feature>
<organism evidence="12 13">
    <name type="scientific">Alteribacillus iranensis</name>
    <dbReference type="NCBI Taxonomy" id="930128"/>
    <lineage>
        <taxon>Bacteria</taxon>
        <taxon>Bacillati</taxon>
        <taxon>Bacillota</taxon>
        <taxon>Bacilli</taxon>
        <taxon>Bacillales</taxon>
        <taxon>Bacillaceae</taxon>
        <taxon>Alteribacillus</taxon>
    </lineage>
</organism>
<keyword evidence="3 11" id="KW-0812">Transmembrane</keyword>
<keyword evidence="10" id="KW-1015">Disulfide bond</keyword>
<reference evidence="12 13" key="1">
    <citation type="submission" date="2016-10" db="EMBL/GenBank/DDBJ databases">
        <authorList>
            <person name="de Groot N.N."/>
        </authorList>
    </citation>
    <scope>NUCLEOTIDE SEQUENCE [LARGE SCALE GENOMIC DNA]</scope>
    <source>
        <strain evidence="12 13">DSM 23995</strain>
    </source>
</reference>
<evidence type="ECO:0000256" key="4">
    <source>
        <dbReference type="ARBA" id="ARBA00022723"/>
    </source>
</evidence>
<evidence type="ECO:0000256" key="8">
    <source>
        <dbReference type="ARBA" id="ARBA00023133"/>
    </source>
</evidence>
<keyword evidence="2 11" id="KW-1003">Cell membrane</keyword>
<protein>
    <recommendedName>
        <fullName evidence="11">Heme A synthase</fullName>
        <shortName evidence="11">HAS</shortName>
        <ecNumber evidence="11">1.17.99.9</ecNumber>
    </recommendedName>
    <alternativeName>
        <fullName evidence="11">Cytochrome aa3-controlling protein</fullName>
    </alternativeName>
</protein>
<feature type="binding site" description="axial binding residue" evidence="11">
    <location>
        <position position="216"/>
    </location>
    <ligand>
        <name>heme</name>
        <dbReference type="ChEBI" id="CHEBI:30413"/>
    </ligand>
    <ligandPart>
        <name>Fe</name>
        <dbReference type="ChEBI" id="CHEBI:18248"/>
    </ligandPart>
</feature>
<dbReference type="STRING" id="930128.SAMN05192532_101813"/>
<dbReference type="AlphaFoldDB" id="A0A1I2AEC7"/>
<keyword evidence="4 11" id="KW-0479">Metal-binding</keyword>
<keyword evidence="9 11" id="KW-0472">Membrane</keyword>
<keyword evidence="7 11" id="KW-0408">Iron</keyword>
<dbReference type="GO" id="GO:0006784">
    <property type="term" value="P:heme A biosynthetic process"/>
    <property type="evidence" value="ECO:0007669"/>
    <property type="project" value="UniProtKB-UniRule"/>
</dbReference>
<feature type="transmembrane region" description="Helical" evidence="11">
    <location>
        <begin position="242"/>
        <end position="268"/>
    </location>
</feature>
<evidence type="ECO:0000256" key="5">
    <source>
        <dbReference type="ARBA" id="ARBA00022989"/>
    </source>
</evidence>
<dbReference type="InterPro" id="IPR003780">
    <property type="entry name" value="COX15/CtaA_fam"/>
</dbReference>
<evidence type="ECO:0000256" key="7">
    <source>
        <dbReference type="ARBA" id="ARBA00023004"/>
    </source>
</evidence>